<gene>
    <name evidence="2" type="ORF">PPRIM_AZ9-3.1.T1550068</name>
</gene>
<organism evidence="2 3">
    <name type="scientific">Paramecium primaurelia</name>
    <dbReference type="NCBI Taxonomy" id="5886"/>
    <lineage>
        <taxon>Eukaryota</taxon>
        <taxon>Sar</taxon>
        <taxon>Alveolata</taxon>
        <taxon>Ciliophora</taxon>
        <taxon>Intramacronucleata</taxon>
        <taxon>Oligohymenophorea</taxon>
        <taxon>Peniculida</taxon>
        <taxon>Parameciidae</taxon>
        <taxon>Paramecium</taxon>
    </lineage>
</organism>
<accession>A0A8S1QGF1</accession>
<dbReference type="AlphaFoldDB" id="A0A8S1QGF1"/>
<evidence type="ECO:0000313" key="3">
    <source>
        <dbReference type="Proteomes" id="UP000688137"/>
    </source>
</evidence>
<evidence type="ECO:0000313" key="2">
    <source>
        <dbReference type="EMBL" id="CAD8113455.1"/>
    </source>
</evidence>
<comment type="caution">
    <text evidence="2">The sequence shown here is derived from an EMBL/GenBank/DDBJ whole genome shotgun (WGS) entry which is preliminary data.</text>
</comment>
<keyword evidence="1" id="KW-1133">Transmembrane helix</keyword>
<keyword evidence="3" id="KW-1185">Reference proteome</keyword>
<keyword evidence="1" id="KW-0472">Membrane</keyword>
<keyword evidence="1" id="KW-0812">Transmembrane</keyword>
<feature type="transmembrane region" description="Helical" evidence="1">
    <location>
        <begin position="189"/>
        <end position="208"/>
    </location>
</feature>
<proteinExistence type="predicted"/>
<evidence type="ECO:0000256" key="1">
    <source>
        <dbReference type="SAM" id="Phobius"/>
    </source>
</evidence>
<dbReference type="EMBL" id="CAJJDM010000160">
    <property type="protein sequence ID" value="CAD8113455.1"/>
    <property type="molecule type" value="Genomic_DNA"/>
</dbReference>
<name>A0A8S1QGF1_PARPR</name>
<reference evidence="2" key="1">
    <citation type="submission" date="2021-01" db="EMBL/GenBank/DDBJ databases">
        <authorList>
            <consortium name="Genoscope - CEA"/>
            <person name="William W."/>
        </authorList>
    </citation>
    <scope>NUCLEOTIDE SEQUENCE</scope>
</reference>
<dbReference type="Proteomes" id="UP000688137">
    <property type="component" value="Unassembled WGS sequence"/>
</dbReference>
<protein>
    <submittedName>
        <fullName evidence="2">Uncharacterized protein</fullName>
    </submittedName>
</protein>
<sequence length="212" mass="24994">MASNMFQQNDINFNKKVDEFNNLYKQYSMTQSKQLTLEKMKLTHVQAEQQFKFMEIEYSSFNEQNKQEFAQKFRQNKMLYTECQKKLRDLQSDIDKQPQSNLNTVVKKTQPSQISGLNSDLHSQIKQLNHLDSRLLEAEDTQISILDNLRSQKEKLLKAIEDTKEIQSGVKMTQRHATMIKNRESYNKGILMTLVCILTIGNILIIYYKFVH</sequence>